<dbReference type="PANTHER" id="PTHR28250:SF1">
    <property type="entry name" value="CYTOCHROME B PRE-MRNA-PROCESSING PROTEIN 6"/>
    <property type="match status" value="1"/>
</dbReference>
<dbReference type="Proteomes" id="UP000824998">
    <property type="component" value="Unassembled WGS sequence"/>
</dbReference>
<reference evidence="1" key="1">
    <citation type="journal article" date="2021" name="IMA Fungus">
        <title>Genomic characterization of three marine fungi, including Emericellopsis atlantica sp. nov. with signatures of a generalist lifestyle and marine biomass degradation.</title>
        <authorList>
            <person name="Hagestad O.C."/>
            <person name="Hou L."/>
            <person name="Andersen J.H."/>
            <person name="Hansen E.H."/>
            <person name="Altermark B."/>
            <person name="Li C."/>
            <person name="Kuhnert E."/>
            <person name="Cox R.J."/>
            <person name="Crous P.W."/>
            <person name="Spatafora J.W."/>
            <person name="Lail K."/>
            <person name="Amirebrahimi M."/>
            <person name="Lipzen A."/>
            <person name="Pangilinan J."/>
            <person name="Andreopoulos W."/>
            <person name="Hayes R.D."/>
            <person name="Ng V."/>
            <person name="Grigoriev I.V."/>
            <person name="Jackson S.A."/>
            <person name="Sutton T.D.S."/>
            <person name="Dobson A.D.W."/>
            <person name="Rama T."/>
        </authorList>
    </citation>
    <scope>NUCLEOTIDE SEQUENCE</scope>
    <source>
        <strain evidence="1">TRa018bII</strain>
    </source>
</reference>
<dbReference type="GO" id="GO:0061671">
    <property type="term" value="C:Cbp3p-Cbp6 complex"/>
    <property type="evidence" value="ECO:0007669"/>
    <property type="project" value="InterPro"/>
</dbReference>
<protein>
    <recommendedName>
        <fullName evidence="3">Mitochondrial nucleoid factor 1</fullName>
    </recommendedName>
</protein>
<keyword evidence="2" id="KW-1185">Reference proteome</keyword>
<dbReference type="GO" id="GO:0043022">
    <property type="term" value="F:ribosome binding"/>
    <property type="evidence" value="ECO:0007669"/>
    <property type="project" value="InterPro"/>
</dbReference>
<dbReference type="EMBL" id="MU251684">
    <property type="protein sequence ID" value="KAG9230304.1"/>
    <property type="molecule type" value="Genomic_DNA"/>
</dbReference>
<sequence>MSQEVVYKHYLRALSQWPKDALRPECRFEDVMRRRIESKFNPSETPSEGRQVERVPVNQEAELKQVNALYSLINNRYTTQYRLGDLIMKPQSNPTHYADLVKELEEAPNRSWFGNMINQWKGSLRLR</sequence>
<dbReference type="OrthoDB" id="2107880at2759"/>
<evidence type="ECO:0000313" key="2">
    <source>
        <dbReference type="Proteomes" id="UP000824998"/>
    </source>
</evidence>
<proteinExistence type="predicted"/>
<organism evidence="1 2">
    <name type="scientific">Amylocarpus encephaloides</name>
    <dbReference type="NCBI Taxonomy" id="45428"/>
    <lineage>
        <taxon>Eukaryota</taxon>
        <taxon>Fungi</taxon>
        <taxon>Dikarya</taxon>
        <taxon>Ascomycota</taxon>
        <taxon>Pezizomycotina</taxon>
        <taxon>Leotiomycetes</taxon>
        <taxon>Helotiales</taxon>
        <taxon>Helotiales incertae sedis</taxon>
        <taxon>Amylocarpus</taxon>
    </lineage>
</organism>
<comment type="caution">
    <text evidence="1">The sequence shown here is derived from an EMBL/GenBank/DDBJ whole genome shotgun (WGS) entry which is preliminary data.</text>
</comment>
<name>A0A9P7YAV7_9HELO</name>
<dbReference type="GO" id="GO:0034551">
    <property type="term" value="P:mitochondrial respiratory chain complex III assembly"/>
    <property type="evidence" value="ECO:0007669"/>
    <property type="project" value="TreeGrafter"/>
</dbReference>
<evidence type="ECO:0000313" key="1">
    <source>
        <dbReference type="EMBL" id="KAG9230304.1"/>
    </source>
</evidence>
<gene>
    <name evidence="1" type="ORF">BJ875DRAFT_507402</name>
</gene>
<accession>A0A9P7YAV7</accession>
<dbReference type="InterPro" id="IPR037653">
    <property type="entry name" value="Cbp6"/>
</dbReference>
<dbReference type="AlphaFoldDB" id="A0A9P7YAV7"/>
<dbReference type="Pfam" id="PF20180">
    <property type="entry name" value="UQCC2_CBP6"/>
    <property type="match status" value="1"/>
</dbReference>
<evidence type="ECO:0008006" key="3">
    <source>
        <dbReference type="Google" id="ProtNLM"/>
    </source>
</evidence>
<dbReference type="PANTHER" id="PTHR28250">
    <property type="entry name" value="CYTOCHROME B PRE-MRNA-PROCESSING PROTEIN 6"/>
    <property type="match status" value="1"/>
</dbReference>